<organism evidence="2">
    <name type="scientific">freshwater metagenome</name>
    <dbReference type="NCBI Taxonomy" id="449393"/>
    <lineage>
        <taxon>unclassified sequences</taxon>
        <taxon>metagenomes</taxon>
        <taxon>ecological metagenomes</taxon>
    </lineage>
</organism>
<evidence type="ECO:0000256" key="1">
    <source>
        <dbReference type="SAM" id="MobiDB-lite"/>
    </source>
</evidence>
<evidence type="ECO:0000313" key="2">
    <source>
        <dbReference type="EMBL" id="CAB4971362.1"/>
    </source>
</evidence>
<accession>A0A6J7LVQ3</accession>
<reference evidence="2" key="1">
    <citation type="submission" date="2020-05" db="EMBL/GenBank/DDBJ databases">
        <authorList>
            <person name="Chiriac C."/>
            <person name="Salcher M."/>
            <person name="Ghai R."/>
            <person name="Kavagutti S V."/>
        </authorList>
    </citation>
    <scope>NUCLEOTIDE SEQUENCE</scope>
</reference>
<dbReference type="EMBL" id="CAFBNE010000200">
    <property type="protein sequence ID" value="CAB4971362.1"/>
    <property type="molecule type" value="Genomic_DNA"/>
</dbReference>
<gene>
    <name evidence="2" type="ORF">UFOPK3772_03406</name>
</gene>
<feature type="region of interest" description="Disordered" evidence="1">
    <location>
        <begin position="97"/>
        <end position="128"/>
    </location>
</feature>
<sequence>MARSGHCEMLAHGAELGARVGYRLGGVTPDRSASVTAQEAQVDYRLGTDSVDSRQVWFLAPNPSAVKSAALPQESCPINPPNVHELRNPGIKRRLRAGAFPNARPPRRSALTRDSFTRRKRKASGDVRCRQRAPRSCLRLGVKQFVMPLWRSSGDAD</sequence>
<dbReference type="AlphaFoldDB" id="A0A6J7LVQ3"/>
<name>A0A6J7LVQ3_9ZZZZ</name>
<protein>
    <submittedName>
        <fullName evidence="2">Unannotated protein</fullName>
    </submittedName>
</protein>
<proteinExistence type="predicted"/>